<dbReference type="Proteomes" id="UP000280091">
    <property type="component" value="Unassembled WGS sequence"/>
</dbReference>
<comment type="caution">
    <text evidence="5">The sequence shown here is derived from an EMBL/GenBank/DDBJ whole genome shotgun (WGS) entry which is preliminary data.</text>
</comment>
<dbReference type="InterPro" id="IPR006047">
    <property type="entry name" value="GH13_cat_dom"/>
</dbReference>
<evidence type="ECO:0000256" key="3">
    <source>
        <dbReference type="SAM" id="SignalP"/>
    </source>
</evidence>
<dbReference type="Gene3D" id="2.60.40.10">
    <property type="entry name" value="Immunoglobulins"/>
    <property type="match status" value="1"/>
</dbReference>
<dbReference type="PANTHER" id="PTHR43002">
    <property type="entry name" value="GLYCOGEN DEBRANCHING ENZYME"/>
    <property type="match status" value="1"/>
</dbReference>
<dbReference type="SMART" id="SM00642">
    <property type="entry name" value="Aamy"/>
    <property type="match status" value="1"/>
</dbReference>
<gene>
    <name evidence="5" type="ORF">BC952_0122</name>
</gene>
<dbReference type="Pfam" id="PF18962">
    <property type="entry name" value="Por_Secre_tail"/>
    <property type="match status" value="1"/>
</dbReference>
<evidence type="ECO:0000259" key="4">
    <source>
        <dbReference type="SMART" id="SM00642"/>
    </source>
</evidence>
<dbReference type="AlphaFoldDB" id="A0A495S3Z3"/>
<evidence type="ECO:0000313" key="5">
    <source>
        <dbReference type="EMBL" id="RKS94515.1"/>
    </source>
</evidence>
<protein>
    <submittedName>
        <fullName evidence="5">Putative secreted protein (Por secretion system target)</fullName>
    </submittedName>
</protein>
<dbReference type="Pfam" id="PF00128">
    <property type="entry name" value="Alpha-amylase"/>
    <property type="match status" value="2"/>
</dbReference>
<feature type="domain" description="Glycosyl hydrolase family 13 catalytic" evidence="4">
    <location>
        <begin position="393"/>
        <end position="741"/>
    </location>
</feature>
<sequence>MKKIILLVSLFFSIIAIGQQQTIAYSISPATFEETTSITITINGNNVNEATWGVNGNALYMWTWSFDINDANSIDCPTNGTWTSSSEANRFTYNSATDTYTKTFTPTTFYNRNGIGKIGFLVKAKDGTGDKKSQDNFVEVGAYQVTLNTPAENGSTIIASGGSLNISASNTGGNASYVLKANGITLNTNAATSSYAFNHTNITGNQNYELQVTQGTTVITKKFSAIVNPSVVSEAMPAGLLDGINYNSSDVTRATLVLDAPFKDFIYVAGSFNNWQPTSSFAMKKDSASGKFWLELTGLVSGTNYTYQYWVVDATPIAGTPSLVKTADPYSTLVLSPNDDPFIPASSYPNLPVYPVGQDREVTVLQTGKTPYAWSSATTNFVKPAKEKLVVYELLVRDFDANRSYQDLINKIDYFKNLKINAIELMPVMEYEGNESWGYNTSFHMALDKFYGTSDKLKEFIDLCHQNGIAVILDVALNHAFDRNPMVRMWMNDPDGDGWGGPTSENPYFNTTAMHSYSVGNDFNHQQPRTQNYVQRVIKQWIEEFKIDGFRWDLTKGFTQNCPSNVAGGQDPCTNVKQQDRVDVLKAYADYSWSLDPTHYTIFEHLGNDDEEQLWANYRITGESDGISKGIMMWGIMTSQYNELSMGYSGNISRMNSTSRGFTTNRLIGYAESHDEERLMYKNLQFGNSTNAAHNVKTLNVALSRMSAIGAVSLLVPGPKMIWHFGELGWENSIFACNNGTVNTSSDATSGDCKLDTKQQPQWVNNWLGDANRSKIYNDWSKMITMKTVEPVFSGTATMSNTSSLYPNIRITNSALASSQLKDVLILANFNVTTQNVATGFPYIGQWYNLMDNTTITVTNVNDPITILPGEYRIYGNKTAFLAIADYEKSPTIVLYPNPASDYFTLNETTSKVQIFSITGQLVKSFDANQSEGSKFMVSDLNQGLYIVKAFDENNEMKVLKLLRN</sequence>
<proteinExistence type="inferred from homology"/>
<dbReference type="RefSeq" id="WP_121363794.1">
    <property type="nucleotide sequence ID" value="NZ_RBXA01000001.1"/>
</dbReference>
<dbReference type="InterPro" id="IPR017853">
    <property type="entry name" value="GH"/>
</dbReference>
<dbReference type="InterPro" id="IPR013783">
    <property type="entry name" value="Ig-like_fold"/>
</dbReference>
<evidence type="ECO:0000256" key="2">
    <source>
        <dbReference type="ARBA" id="ARBA00022729"/>
    </source>
</evidence>
<dbReference type="CDD" id="cd11350">
    <property type="entry name" value="AmyAc_4"/>
    <property type="match status" value="1"/>
</dbReference>
<evidence type="ECO:0000256" key="1">
    <source>
        <dbReference type="ARBA" id="ARBA00008061"/>
    </source>
</evidence>
<dbReference type="Gene3D" id="3.20.20.80">
    <property type="entry name" value="Glycosidases"/>
    <property type="match status" value="1"/>
</dbReference>
<name>A0A495S3Z3_9FLAO</name>
<keyword evidence="6" id="KW-1185">Reference proteome</keyword>
<dbReference type="InterPro" id="IPR026444">
    <property type="entry name" value="Secre_tail"/>
</dbReference>
<dbReference type="InterPro" id="IPR014756">
    <property type="entry name" value="Ig_E-set"/>
</dbReference>
<accession>A0A495S3Z3</accession>
<comment type="similarity">
    <text evidence="1">Belongs to the glycosyl hydrolase 13 family.</text>
</comment>
<dbReference type="OrthoDB" id="9761875at2"/>
<organism evidence="5 6">
    <name type="scientific">Flavobacterium limicola</name>
    <dbReference type="NCBI Taxonomy" id="180441"/>
    <lineage>
        <taxon>Bacteria</taxon>
        <taxon>Pseudomonadati</taxon>
        <taxon>Bacteroidota</taxon>
        <taxon>Flavobacteriia</taxon>
        <taxon>Flavobacteriales</taxon>
        <taxon>Flavobacteriaceae</taxon>
        <taxon>Flavobacterium</taxon>
    </lineage>
</organism>
<feature type="signal peptide" evidence="3">
    <location>
        <begin position="1"/>
        <end position="18"/>
    </location>
</feature>
<evidence type="ECO:0000313" key="6">
    <source>
        <dbReference type="Proteomes" id="UP000280091"/>
    </source>
</evidence>
<dbReference type="SUPFAM" id="SSF81296">
    <property type="entry name" value="E set domains"/>
    <property type="match status" value="1"/>
</dbReference>
<dbReference type="SUPFAM" id="SSF51445">
    <property type="entry name" value="(Trans)glycosidases"/>
    <property type="match status" value="1"/>
</dbReference>
<dbReference type="GO" id="GO:0005975">
    <property type="term" value="P:carbohydrate metabolic process"/>
    <property type="evidence" value="ECO:0007669"/>
    <property type="project" value="InterPro"/>
</dbReference>
<dbReference type="EMBL" id="RBXA01000001">
    <property type="protein sequence ID" value="RKS94515.1"/>
    <property type="molecule type" value="Genomic_DNA"/>
</dbReference>
<feature type="chain" id="PRO_5019868183" evidence="3">
    <location>
        <begin position="19"/>
        <end position="965"/>
    </location>
</feature>
<dbReference type="NCBIfam" id="TIGR04183">
    <property type="entry name" value="Por_Secre_tail"/>
    <property type="match status" value="1"/>
</dbReference>
<reference evidence="5 6" key="1">
    <citation type="submission" date="2018-10" db="EMBL/GenBank/DDBJ databases">
        <title>Genomic Encyclopedia of Archaeal and Bacterial Type Strains, Phase II (KMG-II): from individual species to whole genera.</title>
        <authorList>
            <person name="Goeker M."/>
        </authorList>
    </citation>
    <scope>NUCLEOTIDE SEQUENCE [LARGE SCALE GENOMIC DNA]</scope>
    <source>
        <strain evidence="5 6">DSM 15094</strain>
    </source>
</reference>
<keyword evidence="2 3" id="KW-0732">Signal</keyword>